<evidence type="ECO:0000313" key="4">
    <source>
        <dbReference type="WBParaSite" id="nOo.2.0.1.t07623-RA"/>
    </source>
</evidence>
<feature type="transmembrane region" description="Helical" evidence="1">
    <location>
        <begin position="174"/>
        <end position="191"/>
    </location>
</feature>
<dbReference type="WBParaSite" id="nOo.2.0.1.t07623-RA">
    <property type="protein sequence ID" value="nOo.2.0.1.t07623-RA"/>
    <property type="gene ID" value="nOo.2.0.1.g07623"/>
</dbReference>
<dbReference type="OrthoDB" id="5793848at2759"/>
<gene>
    <name evidence="2" type="ORF">NOO_LOCUS7623</name>
</gene>
<feature type="transmembrane region" description="Helical" evidence="1">
    <location>
        <begin position="28"/>
        <end position="55"/>
    </location>
</feature>
<organism evidence="4">
    <name type="scientific">Onchocerca ochengi</name>
    <name type="common">Filarial nematode worm</name>
    <dbReference type="NCBI Taxonomy" id="42157"/>
    <lineage>
        <taxon>Eukaryota</taxon>
        <taxon>Metazoa</taxon>
        <taxon>Ecdysozoa</taxon>
        <taxon>Nematoda</taxon>
        <taxon>Chromadorea</taxon>
        <taxon>Rhabditida</taxon>
        <taxon>Spirurina</taxon>
        <taxon>Spiruromorpha</taxon>
        <taxon>Filarioidea</taxon>
        <taxon>Onchocercidae</taxon>
        <taxon>Onchocerca</taxon>
    </lineage>
</organism>
<dbReference type="EMBL" id="UYRW01002800">
    <property type="protein sequence ID" value="VDK86772.1"/>
    <property type="molecule type" value="Genomic_DNA"/>
</dbReference>
<proteinExistence type="predicted"/>
<keyword evidence="1" id="KW-1133">Transmembrane helix</keyword>
<accession>A0A182EHP7</accession>
<dbReference type="SUPFAM" id="SSF90112">
    <property type="entry name" value="Neurotransmitter-gated ion-channel transmembrane pore"/>
    <property type="match status" value="1"/>
</dbReference>
<dbReference type="Proteomes" id="UP000271087">
    <property type="component" value="Unassembled WGS sequence"/>
</dbReference>
<name>A0A182EHP7_ONCOC</name>
<dbReference type="InterPro" id="IPR036719">
    <property type="entry name" value="Neuro-gated_channel_TM_sf"/>
</dbReference>
<keyword evidence="3" id="KW-1185">Reference proteome</keyword>
<dbReference type="STRING" id="42157.A0A182EHP7"/>
<sequence length="192" mass="21850">MNILLQGLYSWEFIKNLPPGSGGIPKIVSFYGINLSLTGLAFMLHVIIAYLIYILPENLELPFQLLTGDYLDEEYQEQNHQKQQQYNNPIAIDQNPTFSSIITNGSGLELRPTTNDCENIALTDNTNSTIANYSQSRSQSGNEITIDANPRIVKCNDIVENEHIAQQLYVIRRLIFFMFLIIYIISIPICLF</sequence>
<evidence type="ECO:0000313" key="2">
    <source>
        <dbReference type="EMBL" id="VDK86772.1"/>
    </source>
</evidence>
<dbReference type="GO" id="GO:0016020">
    <property type="term" value="C:membrane"/>
    <property type="evidence" value="ECO:0007669"/>
    <property type="project" value="InterPro"/>
</dbReference>
<dbReference type="GO" id="GO:0006811">
    <property type="term" value="P:monoatomic ion transport"/>
    <property type="evidence" value="ECO:0007669"/>
    <property type="project" value="InterPro"/>
</dbReference>
<dbReference type="AlphaFoldDB" id="A0A182EHP7"/>
<protein>
    <submittedName>
        <fullName evidence="4">Amino acid transporter transmembrane domain-containing protein</fullName>
    </submittedName>
</protein>
<reference evidence="2 3" key="2">
    <citation type="submission" date="2018-08" db="EMBL/GenBank/DDBJ databases">
        <authorList>
            <person name="Laetsch R D."/>
            <person name="Stevens L."/>
            <person name="Kumar S."/>
            <person name="Blaxter L. M."/>
        </authorList>
    </citation>
    <scope>NUCLEOTIDE SEQUENCE [LARGE SCALE GENOMIC DNA]</scope>
</reference>
<keyword evidence="1" id="KW-0472">Membrane</keyword>
<evidence type="ECO:0000256" key="1">
    <source>
        <dbReference type="SAM" id="Phobius"/>
    </source>
</evidence>
<evidence type="ECO:0000313" key="3">
    <source>
        <dbReference type="Proteomes" id="UP000271087"/>
    </source>
</evidence>
<keyword evidence="1" id="KW-0812">Transmembrane</keyword>
<reference evidence="4" key="1">
    <citation type="submission" date="2016-06" db="UniProtKB">
        <authorList>
            <consortium name="WormBaseParasite"/>
        </authorList>
    </citation>
    <scope>IDENTIFICATION</scope>
</reference>